<gene>
    <name evidence="1" type="ordered locus">MTR_8g093760</name>
</gene>
<reference evidence="1 3" key="2">
    <citation type="journal article" date="2014" name="BMC Genomics">
        <title>An improved genome release (version Mt4.0) for the model legume Medicago truncatula.</title>
        <authorList>
            <person name="Tang H."/>
            <person name="Krishnakumar V."/>
            <person name="Bidwell S."/>
            <person name="Rosen B."/>
            <person name="Chan A."/>
            <person name="Zhou S."/>
            <person name="Gentzbittel L."/>
            <person name="Childs K.L."/>
            <person name="Yandell M."/>
            <person name="Gundlach H."/>
            <person name="Mayer K.F."/>
            <person name="Schwartz D.C."/>
            <person name="Town C.D."/>
        </authorList>
    </citation>
    <scope>GENOME REANNOTATION</scope>
    <source>
        <strain evidence="2 3">cv. Jemalong A17</strain>
    </source>
</reference>
<accession>G7LE32</accession>
<evidence type="ECO:0000313" key="1">
    <source>
        <dbReference type="EMBL" id="AET04754.1"/>
    </source>
</evidence>
<keyword evidence="3" id="KW-1185">Reference proteome</keyword>
<dbReference type="HOGENOM" id="CLU_1322669_0_0_1"/>
<name>G7LE32_MEDTR</name>
<protein>
    <submittedName>
        <fullName evidence="1">Membrane protein Ycf1</fullName>
    </submittedName>
</protein>
<dbReference type="PaxDb" id="3880-AET04754"/>
<organism evidence="1 3">
    <name type="scientific">Medicago truncatula</name>
    <name type="common">Barrel medic</name>
    <name type="synonym">Medicago tribuloides</name>
    <dbReference type="NCBI Taxonomy" id="3880"/>
    <lineage>
        <taxon>Eukaryota</taxon>
        <taxon>Viridiplantae</taxon>
        <taxon>Streptophyta</taxon>
        <taxon>Embryophyta</taxon>
        <taxon>Tracheophyta</taxon>
        <taxon>Spermatophyta</taxon>
        <taxon>Magnoliopsida</taxon>
        <taxon>eudicotyledons</taxon>
        <taxon>Gunneridae</taxon>
        <taxon>Pentapetalae</taxon>
        <taxon>rosids</taxon>
        <taxon>fabids</taxon>
        <taxon>Fabales</taxon>
        <taxon>Fabaceae</taxon>
        <taxon>Papilionoideae</taxon>
        <taxon>50 kb inversion clade</taxon>
        <taxon>NPAAA clade</taxon>
        <taxon>Hologalegina</taxon>
        <taxon>IRL clade</taxon>
        <taxon>Trifolieae</taxon>
        <taxon>Medicago</taxon>
    </lineage>
</organism>
<reference evidence="2" key="3">
    <citation type="submission" date="2015-04" db="UniProtKB">
        <authorList>
            <consortium name="EnsemblPlants"/>
        </authorList>
    </citation>
    <scope>IDENTIFICATION</scope>
    <source>
        <strain evidence="2">cv. Jemalong A17</strain>
    </source>
</reference>
<evidence type="ECO:0000313" key="3">
    <source>
        <dbReference type="Proteomes" id="UP000002051"/>
    </source>
</evidence>
<proteinExistence type="predicted"/>
<dbReference type="STRING" id="3880.G7LE32"/>
<dbReference type="EnsemblPlants" id="AET04754">
    <property type="protein sequence ID" value="AET04754"/>
    <property type="gene ID" value="MTR_8g093760"/>
</dbReference>
<reference evidence="1 3" key="1">
    <citation type="journal article" date="2011" name="Nature">
        <title>The Medicago genome provides insight into the evolution of rhizobial symbioses.</title>
        <authorList>
            <person name="Young N.D."/>
            <person name="Debelle F."/>
            <person name="Oldroyd G.E."/>
            <person name="Geurts R."/>
            <person name="Cannon S.B."/>
            <person name="Udvardi M.K."/>
            <person name="Benedito V.A."/>
            <person name="Mayer K.F."/>
            <person name="Gouzy J."/>
            <person name="Schoof H."/>
            <person name="Van de Peer Y."/>
            <person name="Proost S."/>
            <person name="Cook D.R."/>
            <person name="Meyers B.C."/>
            <person name="Spannagl M."/>
            <person name="Cheung F."/>
            <person name="De Mita S."/>
            <person name="Krishnakumar V."/>
            <person name="Gundlach H."/>
            <person name="Zhou S."/>
            <person name="Mudge J."/>
            <person name="Bharti A.K."/>
            <person name="Murray J.D."/>
            <person name="Naoumkina M.A."/>
            <person name="Rosen B."/>
            <person name="Silverstein K.A."/>
            <person name="Tang H."/>
            <person name="Rombauts S."/>
            <person name="Zhao P.X."/>
            <person name="Zhou P."/>
            <person name="Barbe V."/>
            <person name="Bardou P."/>
            <person name="Bechner M."/>
            <person name="Bellec A."/>
            <person name="Berger A."/>
            <person name="Berges H."/>
            <person name="Bidwell S."/>
            <person name="Bisseling T."/>
            <person name="Choisne N."/>
            <person name="Couloux A."/>
            <person name="Denny R."/>
            <person name="Deshpande S."/>
            <person name="Dai X."/>
            <person name="Doyle J.J."/>
            <person name="Dudez A.M."/>
            <person name="Farmer A.D."/>
            <person name="Fouteau S."/>
            <person name="Franken C."/>
            <person name="Gibelin C."/>
            <person name="Gish J."/>
            <person name="Goldstein S."/>
            <person name="Gonzalez A.J."/>
            <person name="Green P.J."/>
            <person name="Hallab A."/>
            <person name="Hartog M."/>
            <person name="Hua A."/>
            <person name="Humphray S.J."/>
            <person name="Jeong D.H."/>
            <person name="Jing Y."/>
            <person name="Jocker A."/>
            <person name="Kenton S.M."/>
            <person name="Kim D.J."/>
            <person name="Klee K."/>
            <person name="Lai H."/>
            <person name="Lang C."/>
            <person name="Lin S."/>
            <person name="Macmil S.L."/>
            <person name="Magdelenat G."/>
            <person name="Matthews L."/>
            <person name="McCorrison J."/>
            <person name="Monaghan E.L."/>
            <person name="Mun J.H."/>
            <person name="Najar F.Z."/>
            <person name="Nicholson C."/>
            <person name="Noirot C."/>
            <person name="O'Bleness M."/>
            <person name="Paule C.R."/>
            <person name="Poulain J."/>
            <person name="Prion F."/>
            <person name="Qin B."/>
            <person name="Qu C."/>
            <person name="Retzel E.F."/>
            <person name="Riddle C."/>
            <person name="Sallet E."/>
            <person name="Samain S."/>
            <person name="Samson N."/>
            <person name="Sanders I."/>
            <person name="Saurat O."/>
            <person name="Scarpelli C."/>
            <person name="Schiex T."/>
            <person name="Segurens B."/>
            <person name="Severin A.J."/>
            <person name="Sherrier D.J."/>
            <person name="Shi R."/>
            <person name="Sims S."/>
            <person name="Singer S.R."/>
            <person name="Sinharoy S."/>
            <person name="Sterck L."/>
            <person name="Viollet A."/>
            <person name="Wang B.B."/>
            <person name="Wang K."/>
            <person name="Wang M."/>
            <person name="Wang X."/>
            <person name="Warfsmann J."/>
            <person name="Weissenbach J."/>
            <person name="White D.D."/>
            <person name="White J.D."/>
            <person name="Wiley G.B."/>
            <person name="Wincker P."/>
            <person name="Xing Y."/>
            <person name="Yang L."/>
            <person name="Yao Z."/>
            <person name="Ying F."/>
            <person name="Zhai J."/>
            <person name="Zhou L."/>
            <person name="Zuber A."/>
            <person name="Denarie J."/>
            <person name="Dixon R.A."/>
            <person name="May G.D."/>
            <person name="Schwartz D.C."/>
            <person name="Rogers J."/>
            <person name="Quetier F."/>
            <person name="Town C.D."/>
            <person name="Roe B.A."/>
        </authorList>
    </citation>
    <scope>NUCLEOTIDE SEQUENCE [LARGE SCALE GENOMIC DNA]</scope>
    <source>
        <strain evidence="1">A17</strain>
        <strain evidence="2 3">cv. Jemalong A17</strain>
    </source>
</reference>
<sequence>MVEISITKRGIESMNIVWDSSDQEIGMDNTNLFCLLLIMKKLKKIVIMSIKKLELDIEMLVDSITKDFCYTECRDTQDLKERLIFFIETIRLPTKNVRCEKVGVGKKSRVDQKITENKDKNLYDLFVPENLLSTRRPRELRILTCFNRRNRKTINDNENQIKNVSQVLAKNKDLDKDLACINHYWFNTHNGSHFSILRIHVSSIERLI</sequence>
<dbReference type="AlphaFoldDB" id="G7LE32"/>
<evidence type="ECO:0000313" key="2">
    <source>
        <dbReference type="EnsemblPlants" id="AET04754"/>
    </source>
</evidence>
<dbReference type="EMBL" id="CM001224">
    <property type="protein sequence ID" value="AET04754.1"/>
    <property type="molecule type" value="Genomic_DNA"/>
</dbReference>
<dbReference type="OMA" id="QKENDYN"/>
<dbReference type="Proteomes" id="UP000002051">
    <property type="component" value="Chromosome 8"/>
</dbReference>